<feature type="transmembrane region" description="Helical" evidence="2">
    <location>
        <begin position="46"/>
        <end position="66"/>
    </location>
</feature>
<feature type="compositionally biased region" description="Low complexity" evidence="1">
    <location>
        <begin position="212"/>
        <end position="222"/>
    </location>
</feature>
<evidence type="ECO:0000256" key="1">
    <source>
        <dbReference type="SAM" id="MobiDB-lite"/>
    </source>
</evidence>
<dbReference type="AlphaFoldDB" id="A0A934KMC5"/>
<evidence type="ECO:0000313" key="3">
    <source>
        <dbReference type="EMBL" id="MBJ7610317.1"/>
    </source>
</evidence>
<dbReference type="SUPFAM" id="SSF50965">
    <property type="entry name" value="Galactose oxidase, central domain"/>
    <property type="match status" value="1"/>
</dbReference>
<dbReference type="EMBL" id="JAEKNN010000061">
    <property type="protein sequence ID" value="MBJ7610317.1"/>
    <property type="molecule type" value="Genomic_DNA"/>
</dbReference>
<feature type="compositionally biased region" description="Pro residues" evidence="1">
    <location>
        <begin position="613"/>
        <end position="627"/>
    </location>
</feature>
<feature type="compositionally biased region" description="Low complexity" evidence="1">
    <location>
        <begin position="183"/>
        <end position="202"/>
    </location>
</feature>
<organism evidence="3 4">
    <name type="scientific">Candidatus Amunia macphersoniae</name>
    <dbReference type="NCBI Taxonomy" id="3127014"/>
    <lineage>
        <taxon>Bacteria</taxon>
        <taxon>Bacillati</taxon>
        <taxon>Candidatus Dormiibacterota</taxon>
        <taxon>Candidatus Dormibacteria</taxon>
        <taxon>Candidatus Aeolococcales</taxon>
        <taxon>Candidatus Aeolococcaceae</taxon>
        <taxon>Candidatus Amunia</taxon>
    </lineage>
</organism>
<accession>A0A934KMC5</accession>
<evidence type="ECO:0000256" key="2">
    <source>
        <dbReference type="SAM" id="Phobius"/>
    </source>
</evidence>
<dbReference type="Proteomes" id="UP000614410">
    <property type="component" value="Unassembled WGS sequence"/>
</dbReference>
<dbReference type="InterPro" id="IPR011043">
    <property type="entry name" value="Gal_Oxase/kelch_b-propeller"/>
</dbReference>
<reference evidence="3 4" key="1">
    <citation type="submission" date="2020-10" db="EMBL/GenBank/DDBJ databases">
        <title>Ca. Dormibacterota MAGs.</title>
        <authorList>
            <person name="Montgomery K."/>
        </authorList>
    </citation>
    <scope>NUCLEOTIDE SEQUENCE [LARGE SCALE GENOMIC DNA]</scope>
    <source>
        <strain evidence="3">Mitchell_Peninsula_5</strain>
    </source>
</reference>
<keyword evidence="2" id="KW-0812">Transmembrane</keyword>
<comment type="caution">
    <text evidence="3">The sequence shown here is derived from an EMBL/GenBank/DDBJ whole genome shotgun (WGS) entry which is preliminary data.</text>
</comment>
<protein>
    <submittedName>
        <fullName evidence="3">Uncharacterized protein</fullName>
    </submittedName>
</protein>
<keyword evidence="2" id="KW-0472">Membrane</keyword>
<feature type="compositionally biased region" description="Pro residues" evidence="1">
    <location>
        <begin position="223"/>
        <end position="243"/>
    </location>
</feature>
<gene>
    <name evidence="3" type="ORF">JF887_12935</name>
</gene>
<sequence length="627" mass="61614">MSDQDHRDLSVAFEELRAPRATADYADRVARIKATDTVYPHRWPQAVATILAVVVALAGAGTFLALRSARQGGTATTTGYPAARAGAAMAYDSTAGVTVMYGGMSTAGSPLADTWLWNGTGWAQSYGASPGRLVGIHMSDDPADGGVLLLGLLEPQVQNGSAGCAVGIPSTIVPGGSAGASPGGSDAPANPMPRSSGGSPAPAAAPPPPGSSPVASSVASPAPTAPPSPGVAPSPGVVPPSGPPDAVCPVAPVPQISPVQTWLFTGNGWHRVGSTSKPSNGPDTPSLSQLAYDGATGQVVAVSSPSAGWTGYPPCGPPLAAGSGQAQPAIVCPVAGSNGSSSSAPPLVPSCAPQAPACGVPCRQAAVRSDGCPTFGGSLSTWTWFHGAWTERRGAIVPLTGASAVVFADSGSDHAMLVTQSIPNTACSLACPEPATVPAAQATASYSWTGTAWNSLAISSVTNQGGPQLGGASVAAAKGQALVFTGDAQLWSWATGQRQWSRQTASGQPGGRTGVALAEGPSGSIVLFGGIGIAPLGSTGAVVAGGVPGADTWTWKGGVWQFVTGAVPSAAAIPSGCSDVRTYGNPCTNPTHLPVPVPQATGAPLPQVTAGGPPLPSPPLPSPPSGA</sequence>
<proteinExistence type="predicted"/>
<name>A0A934KMC5_9BACT</name>
<evidence type="ECO:0000313" key="4">
    <source>
        <dbReference type="Proteomes" id="UP000614410"/>
    </source>
</evidence>
<feature type="region of interest" description="Disordered" evidence="1">
    <location>
        <begin position="177"/>
        <end position="243"/>
    </location>
</feature>
<feature type="region of interest" description="Disordered" evidence="1">
    <location>
        <begin position="595"/>
        <end position="627"/>
    </location>
</feature>
<keyword evidence="2" id="KW-1133">Transmembrane helix</keyword>